<organism evidence="1 2">
    <name type="scientific">Stieleria maiorica</name>
    <dbReference type="NCBI Taxonomy" id="2795974"/>
    <lineage>
        <taxon>Bacteria</taxon>
        <taxon>Pseudomonadati</taxon>
        <taxon>Planctomycetota</taxon>
        <taxon>Planctomycetia</taxon>
        <taxon>Pirellulales</taxon>
        <taxon>Pirellulaceae</taxon>
        <taxon>Stieleria</taxon>
    </lineage>
</organism>
<protein>
    <submittedName>
        <fullName evidence="1">Uncharacterized protein</fullName>
    </submittedName>
</protein>
<evidence type="ECO:0000313" key="2">
    <source>
        <dbReference type="Proteomes" id="UP000321353"/>
    </source>
</evidence>
<sequence length="52" mass="5629">MKFCGTAVQYAHGTGKDGTGKVGKSAYCPNEAMGQWDSGTVSRLLALRLRFY</sequence>
<name>A0A5B9MIF3_9BACT</name>
<accession>A0A5B9MIF3</accession>
<keyword evidence="2" id="KW-1185">Reference proteome</keyword>
<dbReference type="KEGG" id="smam:Mal15_28530"/>
<reference evidence="1 2" key="1">
    <citation type="submission" date="2019-02" db="EMBL/GenBank/DDBJ databases">
        <title>Planctomycetal bacteria perform biofilm scaping via a novel small molecule.</title>
        <authorList>
            <person name="Jeske O."/>
            <person name="Boedeker C."/>
            <person name="Wiegand S."/>
            <person name="Breitling P."/>
            <person name="Kallscheuer N."/>
            <person name="Jogler M."/>
            <person name="Rohde M."/>
            <person name="Petersen J."/>
            <person name="Medema M.H."/>
            <person name="Surup F."/>
            <person name="Jogler C."/>
        </authorList>
    </citation>
    <scope>NUCLEOTIDE SEQUENCE [LARGE SCALE GENOMIC DNA]</scope>
    <source>
        <strain evidence="1 2">Mal15</strain>
    </source>
</reference>
<proteinExistence type="predicted"/>
<dbReference type="AlphaFoldDB" id="A0A5B9MIF3"/>
<evidence type="ECO:0000313" key="1">
    <source>
        <dbReference type="EMBL" id="QEF98797.1"/>
    </source>
</evidence>
<gene>
    <name evidence="1" type="ORF">Mal15_28530</name>
</gene>
<dbReference type="EMBL" id="CP036264">
    <property type="protein sequence ID" value="QEF98797.1"/>
    <property type="molecule type" value="Genomic_DNA"/>
</dbReference>
<dbReference type="Proteomes" id="UP000321353">
    <property type="component" value="Chromosome"/>
</dbReference>